<evidence type="ECO:0000313" key="2">
    <source>
        <dbReference type="Proteomes" id="UP001597045"/>
    </source>
</evidence>
<protein>
    <submittedName>
        <fullName evidence="1">Uncharacterized protein</fullName>
    </submittedName>
</protein>
<proteinExistence type="predicted"/>
<name>A0ABW3M652_9PSEU</name>
<dbReference type="EMBL" id="JBHTIS010000551">
    <property type="protein sequence ID" value="MFD1046185.1"/>
    <property type="molecule type" value="Genomic_DNA"/>
</dbReference>
<dbReference type="Proteomes" id="UP001597045">
    <property type="component" value="Unassembled WGS sequence"/>
</dbReference>
<sequence>MFARSPSKKDRMAPASWSKGRASGMWAGVGETRFRVGPNTLFDAAAMTRYQSTSRATMSGIWSGATHSLAYRRIRSWNRYWPNAVSVSSCTWNGLSLPCSCV</sequence>
<accession>A0ABW3M652</accession>
<comment type="caution">
    <text evidence="1">The sequence shown here is derived from an EMBL/GenBank/DDBJ whole genome shotgun (WGS) entry which is preliminary data.</text>
</comment>
<organism evidence="1 2">
    <name type="scientific">Kibdelosporangium lantanae</name>
    <dbReference type="NCBI Taxonomy" id="1497396"/>
    <lineage>
        <taxon>Bacteria</taxon>
        <taxon>Bacillati</taxon>
        <taxon>Actinomycetota</taxon>
        <taxon>Actinomycetes</taxon>
        <taxon>Pseudonocardiales</taxon>
        <taxon>Pseudonocardiaceae</taxon>
        <taxon>Kibdelosporangium</taxon>
    </lineage>
</organism>
<reference evidence="2" key="1">
    <citation type="journal article" date="2019" name="Int. J. Syst. Evol. Microbiol.">
        <title>The Global Catalogue of Microorganisms (GCM) 10K type strain sequencing project: providing services to taxonomists for standard genome sequencing and annotation.</title>
        <authorList>
            <consortium name="The Broad Institute Genomics Platform"/>
            <consortium name="The Broad Institute Genome Sequencing Center for Infectious Disease"/>
            <person name="Wu L."/>
            <person name="Ma J."/>
        </authorList>
    </citation>
    <scope>NUCLEOTIDE SEQUENCE [LARGE SCALE GENOMIC DNA]</scope>
    <source>
        <strain evidence="2">JCM 31486</strain>
    </source>
</reference>
<keyword evidence="2" id="KW-1185">Reference proteome</keyword>
<evidence type="ECO:0000313" key="1">
    <source>
        <dbReference type="EMBL" id="MFD1046185.1"/>
    </source>
</evidence>
<gene>
    <name evidence="1" type="ORF">ACFQ1S_11710</name>
</gene>